<dbReference type="Pfam" id="PF01425">
    <property type="entry name" value="Amidase"/>
    <property type="match status" value="1"/>
</dbReference>
<dbReference type="EMBL" id="JAASQI010000006">
    <property type="protein sequence ID" value="NIJ58773.1"/>
    <property type="molecule type" value="Genomic_DNA"/>
</dbReference>
<evidence type="ECO:0000259" key="4">
    <source>
        <dbReference type="Pfam" id="PF01425"/>
    </source>
</evidence>
<proteinExistence type="inferred from homology"/>
<evidence type="ECO:0000313" key="6">
    <source>
        <dbReference type="Proteomes" id="UP001429580"/>
    </source>
</evidence>
<comment type="similarity">
    <text evidence="2">Belongs to the amidase family.</text>
</comment>
<keyword evidence="6" id="KW-1185">Reference proteome</keyword>
<dbReference type="RefSeq" id="WP_166953518.1">
    <property type="nucleotide sequence ID" value="NZ_JAASQI010000006.1"/>
</dbReference>
<dbReference type="InterPro" id="IPR000120">
    <property type="entry name" value="Amidase"/>
</dbReference>
<dbReference type="Proteomes" id="UP001429580">
    <property type="component" value="Unassembled WGS sequence"/>
</dbReference>
<comment type="caution">
    <text evidence="5">The sequence shown here is derived from an EMBL/GenBank/DDBJ whole genome shotgun (WGS) entry which is preliminary data.</text>
</comment>
<accession>A0ABX0V0N6</accession>
<dbReference type="PANTHER" id="PTHR11895:SF7">
    <property type="entry name" value="GLUTAMYL-TRNA(GLN) AMIDOTRANSFERASE SUBUNIT A, MITOCHONDRIAL"/>
    <property type="match status" value="1"/>
</dbReference>
<gene>
    <name evidence="5" type="ORF">FHS82_002628</name>
</gene>
<evidence type="ECO:0000256" key="1">
    <source>
        <dbReference type="ARBA" id="ARBA00003871"/>
    </source>
</evidence>
<name>A0ABX0V0N6_9HYPH</name>
<dbReference type="InterPro" id="IPR023631">
    <property type="entry name" value="Amidase_dom"/>
</dbReference>
<feature type="domain" description="Amidase" evidence="4">
    <location>
        <begin position="32"/>
        <end position="437"/>
    </location>
</feature>
<evidence type="ECO:0000313" key="5">
    <source>
        <dbReference type="EMBL" id="NIJ58773.1"/>
    </source>
</evidence>
<dbReference type="InterPro" id="IPR036928">
    <property type="entry name" value="AS_sf"/>
</dbReference>
<dbReference type="InterPro" id="IPR020556">
    <property type="entry name" value="Amidase_CS"/>
</dbReference>
<organism evidence="5 6">
    <name type="scientific">Pseudochelatococcus lubricantis</name>
    <dbReference type="NCBI Taxonomy" id="1538102"/>
    <lineage>
        <taxon>Bacteria</taxon>
        <taxon>Pseudomonadati</taxon>
        <taxon>Pseudomonadota</taxon>
        <taxon>Alphaproteobacteria</taxon>
        <taxon>Hyphomicrobiales</taxon>
        <taxon>Chelatococcaceae</taxon>
        <taxon>Pseudochelatococcus</taxon>
    </lineage>
</organism>
<reference evidence="5 6" key="1">
    <citation type="submission" date="2020-03" db="EMBL/GenBank/DDBJ databases">
        <title>Genomic Encyclopedia of Type Strains, Phase IV (KMG-IV): sequencing the most valuable type-strain genomes for metagenomic binning, comparative biology and taxonomic classification.</title>
        <authorList>
            <person name="Goeker M."/>
        </authorList>
    </citation>
    <scope>NUCLEOTIDE SEQUENCE [LARGE SCALE GENOMIC DNA]</scope>
    <source>
        <strain evidence="5 6">DSM 103870</strain>
    </source>
</reference>
<dbReference type="SUPFAM" id="SSF75304">
    <property type="entry name" value="Amidase signature (AS) enzymes"/>
    <property type="match status" value="1"/>
</dbReference>
<dbReference type="PANTHER" id="PTHR11895">
    <property type="entry name" value="TRANSAMIDASE"/>
    <property type="match status" value="1"/>
</dbReference>
<dbReference type="PROSITE" id="PS00571">
    <property type="entry name" value="AMIDASES"/>
    <property type="match status" value="1"/>
</dbReference>
<evidence type="ECO:0000256" key="2">
    <source>
        <dbReference type="ARBA" id="ARBA00009199"/>
    </source>
</evidence>
<sequence length="465" mass="48989">MLDRNDIFVGAAPSACSLLGAFRRRDLSPVEVAGASLERIRDCDDTLRAMVLVLDQLALTQARQAEDAWRTGDAAPLAGVPITIKDTFDIAGSVTTRGSLIHSRHRAFEDSGAVRRLRAAGAVFVGKTNTAEFGQSATCENRLPQVTRNPWNLRATPGGSSGGAAVSVAAGYVPLALGADGGGSIRIPAAMTGIFGFKPSYGLCADEGGFRAMSEFACAGPMSHEVADARLFLSVLADKDLPRQSVREALRIGLCVSPDDHPVDPGIRAAVVKAAAALRDLGHEVEEIDLDLRGWDEVFNALVLAEEWRERGFMLDYCGDDLSDYALASLRAATSLSVEQVAAARSRHAGYRARIAGLFDEFDVLLTPATASPAFTIGARPREINGQRVSGLWGAFPFTSPFNVGGNPAAAIPCDTAGGLPVSVQLVGRAGQDGPLLDLAEDLEEALTFGERIAALQFTGRVGNG</sequence>
<evidence type="ECO:0000256" key="3">
    <source>
        <dbReference type="ARBA" id="ARBA00021874"/>
    </source>
</evidence>
<comment type="function">
    <text evidence="1">Hydrolyzes indole-3-acetamide (IAM) into indole-3-acetic acid (IAA).</text>
</comment>
<dbReference type="Gene3D" id="3.90.1300.10">
    <property type="entry name" value="Amidase signature (AS) domain"/>
    <property type="match status" value="1"/>
</dbReference>
<protein>
    <recommendedName>
        <fullName evidence="3">Indoleacetamide hydrolase</fullName>
    </recommendedName>
</protein>